<accession>A0A2P8R078</accession>
<comment type="caution">
    <text evidence="2">The sequence shown here is derived from an EMBL/GenBank/DDBJ whole genome shotgun (WGS) entry which is preliminary data.</text>
</comment>
<dbReference type="EMBL" id="PDHH01000004">
    <property type="protein sequence ID" value="PSM51898.1"/>
    <property type="molecule type" value="Genomic_DNA"/>
</dbReference>
<keyword evidence="3" id="KW-1185">Reference proteome</keyword>
<name>A0A2P8R078_9BACT</name>
<evidence type="ECO:0000313" key="2">
    <source>
        <dbReference type="EMBL" id="PSM51898.1"/>
    </source>
</evidence>
<protein>
    <recommendedName>
        <fullName evidence="4">DUF4381 domain-containing protein</fullName>
    </recommendedName>
</protein>
<dbReference type="AlphaFoldDB" id="A0A2P8R078"/>
<sequence>MDKLKDIKDIVDINSFGLLTNLPFNFFFSILLAISLSVLMIFLIYDFLSKNSKKRFFKTQKELAYESLKNIDYSNTKDIVYKFSQNYLYFIDHKNTKPLQMLELNLYKYKYKKDIDEIDEELKKEIKEFVKGIKC</sequence>
<gene>
    <name evidence="2" type="ORF">CQ405_04855</name>
</gene>
<keyword evidence="1" id="KW-0472">Membrane</keyword>
<proteinExistence type="predicted"/>
<organism evidence="2 3">
    <name type="scientific">Campylobacter blaseri</name>
    <dbReference type="NCBI Taxonomy" id="2042961"/>
    <lineage>
        <taxon>Bacteria</taxon>
        <taxon>Pseudomonadati</taxon>
        <taxon>Campylobacterota</taxon>
        <taxon>Epsilonproteobacteria</taxon>
        <taxon>Campylobacterales</taxon>
        <taxon>Campylobacteraceae</taxon>
        <taxon>Campylobacter</taxon>
    </lineage>
</organism>
<evidence type="ECO:0008006" key="4">
    <source>
        <dbReference type="Google" id="ProtNLM"/>
    </source>
</evidence>
<dbReference type="Proteomes" id="UP000240535">
    <property type="component" value="Unassembled WGS sequence"/>
</dbReference>
<evidence type="ECO:0000256" key="1">
    <source>
        <dbReference type="SAM" id="Phobius"/>
    </source>
</evidence>
<feature type="transmembrane region" description="Helical" evidence="1">
    <location>
        <begin position="26"/>
        <end position="48"/>
    </location>
</feature>
<keyword evidence="1" id="KW-0812">Transmembrane</keyword>
<dbReference type="RefSeq" id="WP_106871269.1">
    <property type="nucleotide sequence ID" value="NZ_CP053841.1"/>
</dbReference>
<evidence type="ECO:0000313" key="3">
    <source>
        <dbReference type="Proteomes" id="UP000240535"/>
    </source>
</evidence>
<keyword evidence="1" id="KW-1133">Transmembrane helix</keyword>
<reference evidence="3" key="1">
    <citation type="submission" date="2017-10" db="EMBL/GenBank/DDBJ databases">
        <title>Campylobacter species from seals.</title>
        <authorList>
            <person name="Gilbert M.J."/>
            <person name="Zomer A.L."/>
            <person name="Timmerman A.J."/>
            <person name="Duim B."/>
            <person name="Wagenaar J.A."/>
        </authorList>
    </citation>
    <scope>NUCLEOTIDE SEQUENCE [LARGE SCALE GENOMIC DNA]</scope>
    <source>
        <strain evidence="3">17S00004-5</strain>
    </source>
</reference>